<dbReference type="Proteomes" id="UP000292362">
    <property type="component" value="Unassembled WGS sequence"/>
</dbReference>
<organism evidence="2 3">
    <name type="scientific">Hamiltosporidium tvaerminnensis</name>
    <dbReference type="NCBI Taxonomy" id="1176355"/>
    <lineage>
        <taxon>Eukaryota</taxon>
        <taxon>Fungi</taxon>
        <taxon>Fungi incertae sedis</taxon>
        <taxon>Microsporidia</taxon>
        <taxon>Dubosqiidae</taxon>
        <taxon>Hamiltosporidium</taxon>
    </lineage>
</organism>
<feature type="non-terminal residue" evidence="2">
    <location>
        <position position="265"/>
    </location>
</feature>
<dbReference type="VEuPathDB" id="MicrosporidiaDB:CWI37_1934p0010"/>
<accession>A0A4Q9KTI5</accession>
<name>A0A4Q9KTI5_9MICR</name>
<gene>
    <name evidence="2" type="ORF">CWI37_1934p0010</name>
</gene>
<sequence>MLQNINKFINENYIQKETHFYILENQIPFRHKTSTDILNNLEENKNKYFDNNLNPHNNCNIDTVTHNNCNIDTITHNTTHNNCNIDTITHNNCNMDTVTHNNCNIDTITHTVTHTITHNTDDILIVPLNILINKNFYPKNRSYNFYRHFLYPLNIEDVLFLYNSNLNFSIPEFKTYFYLKNNFYNLFRISLSDLLLGGKENKDIKENGKDREVYGKDIEENKDIKENGKDSKEYGKDIEENKDREVYGKDIEENMKDIKENGKDR</sequence>
<proteinExistence type="predicted"/>
<dbReference type="AlphaFoldDB" id="A0A4Q9KTI5"/>
<feature type="region of interest" description="Disordered" evidence="1">
    <location>
        <begin position="207"/>
        <end position="265"/>
    </location>
</feature>
<comment type="caution">
    <text evidence="2">The sequence shown here is derived from an EMBL/GenBank/DDBJ whole genome shotgun (WGS) entry which is preliminary data.</text>
</comment>
<evidence type="ECO:0000256" key="1">
    <source>
        <dbReference type="SAM" id="MobiDB-lite"/>
    </source>
</evidence>
<evidence type="ECO:0000313" key="2">
    <source>
        <dbReference type="EMBL" id="TBT98036.1"/>
    </source>
</evidence>
<evidence type="ECO:0000313" key="3">
    <source>
        <dbReference type="Proteomes" id="UP000292362"/>
    </source>
</evidence>
<dbReference type="EMBL" id="PITJ01001934">
    <property type="protein sequence ID" value="TBT98036.1"/>
    <property type="molecule type" value="Genomic_DNA"/>
</dbReference>
<protein>
    <submittedName>
        <fullName evidence="2">Uncharacterized protein</fullName>
    </submittedName>
</protein>
<reference evidence="2 3" key="1">
    <citation type="submission" date="2017-12" db="EMBL/GenBank/DDBJ databases">
        <authorList>
            <person name="Pombert J.-F."/>
            <person name="Haag K.L."/>
            <person name="Ebert D."/>
        </authorList>
    </citation>
    <scope>NUCLEOTIDE SEQUENCE [LARGE SCALE GENOMIC DNA]</scope>
    <source>
        <strain evidence="2">FI-OER-3-3</strain>
    </source>
</reference>